<dbReference type="AlphaFoldDB" id="A0A2P9AG70"/>
<organism evidence="1 2">
    <name type="scientific">Mesorhizobium delmotii</name>
    <dbReference type="NCBI Taxonomy" id="1631247"/>
    <lineage>
        <taxon>Bacteria</taxon>
        <taxon>Pseudomonadati</taxon>
        <taxon>Pseudomonadota</taxon>
        <taxon>Alphaproteobacteria</taxon>
        <taxon>Hyphomicrobiales</taxon>
        <taxon>Phyllobacteriaceae</taxon>
        <taxon>Mesorhizobium</taxon>
    </lineage>
</organism>
<dbReference type="GO" id="GO:0016810">
    <property type="term" value="F:hydrolase activity, acting on carbon-nitrogen (but not peptide) bonds"/>
    <property type="evidence" value="ECO:0007669"/>
    <property type="project" value="InterPro"/>
</dbReference>
<dbReference type="SUPFAM" id="SSF51338">
    <property type="entry name" value="Composite domain of metallo-dependent hydrolases"/>
    <property type="match status" value="1"/>
</dbReference>
<evidence type="ECO:0008006" key="3">
    <source>
        <dbReference type="Google" id="ProtNLM"/>
    </source>
</evidence>
<evidence type="ECO:0000313" key="2">
    <source>
        <dbReference type="Proteomes" id="UP000245698"/>
    </source>
</evidence>
<dbReference type="EMBL" id="FUIG01000019">
    <property type="protein sequence ID" value="SJM30114.1"/>
    <property type="molecule type" value="Genomic_DNA"/>
</dbReference>
<dbReference type="Proteomes" id="UP000245698">
    <property type="component" value="Unassembled WGS sequence"/>
</dbReference>
<gene>
    <name evidence="1" type="ORF">BQ8482_130013</name>
</gene>
<protein>
    <recommendedName>
        <fullName evidence="3">Dihydropyrimidinase</fullName>
    </recommendedName>
</protein>
<sequence>MTVQGWPQMTFVRGELAMQDGKVLRSRGEGRYLPAAPFRMPTLS</sequence>
<dbReference type="Gene3D" id="2.30.40.10">
    <property type="entry name" value="Urease, subunit C, domain 1"/>
    <property type="match status" value="1"/>
</dbReference>
<dbReference type="InterPro" id="IPR011059">
    <property type="entry name" value="Metal-dep_hydrolase_composite"/>
</dbReference>
<reference evidence="2" key="1">
    <citation type="submission" date="2016-12" db="EMBL/GenBank/DDBJ databases">
        <authorList>
            <person name="Brunel B."/>
        </authorList>
    </citation>
    <scope>NUCLEOTIDE SEQUENCE [LARGE SCALE GENOMIC DNA]</scope>
</reference>
<keyword evidence="2" id="KW-1185">Reference proteome</keyword>
<proteinExistence type="predicted"/>
<evidence type="ECO:0000313" key="1">
    <source>
        <dbReference type="EMBL" id="SJM30114.1"/>
    </source>
</evidence>
<name>A0A2P9AG70_9HYPH</name>
<accession>A0A2P9AG70</accession>